<dbReference type="OrthoDB" id="1733656at2759"/>
<evidence type="ECO:0000313" key="5">
    <source>
        <dbReference type="EMBL" id="KAF9763900.1"/>
    </source>
</evidence>
<evidence type="ECO:0000256" key="2">
    <source>
        <dbReference type="ARBA" id="ARBA00022801"/>
    </source>
</evidence>
<dbReference type="EMBL" id="SBJO01000049">
    <property type="protein sequence ID" value="KAF9763900.1"/>
    <property type="molecule type" value="Genomic_DNA"/>
</dbReference>
<protein>
    <recommendedName>
        <fullName evidence="1">peptidyl-tRNA hydrolase</fullName>
        <ecNumber evidence="1">3.1.1.29</ecNumber>
    </recommendedName>
</protein>
<accession>A0A9P6GZX3</accession>
<evidence type="ECO:0000313" key="6">
    <source>
        <dbReference type="Proteomes" id="UP000740883"/>
    </source>
</evidence>
<dbReference type="Proteomes" id="UP000740883">
    <property type="component" value="Unassembled WGS sequence"/>
</dbReference>
<evidence type="ECO:0000256" key="3">
    <source>
        <dbReference type="ARBA" id="ARBA00038050"/>
    </source>
</evidence>
<dbReference type="Gene3D" id="3.40.1490.10">
    <property type="entry name" value="Bit1"/>
    <property type="match status" value="1"/>
</dbReference>
<dbReference type="EC" id="3.1.1.29" evidence="1"/>
<comment type="caution">
    <text evidence="5">The sequence shown here is derived from an EMBL/GenBank/DDBJ whole genome shotgun (WGS) entry which is preliminary data.</text>
</comment>
<keyword evidence="2 5" id="KW-0378">Hydrolase</keyword>
<dbReference type="InterPro" id="IPR002833">
    <property type="entry name" value="PTH2"/>
</dbReference>
<dbReference type="AlphaFoldDB" id="A0A9P6GZX3"/>
<evidence type="ECO:0000256" key="1">
    <source>
        <dbReference type="ARBA" id="ARBA00013260"/>
    </source>
</evidence>
<comment type="similarity">
    <text evidence="3">Belongs to the PTH2 family.</text>
</comment>
<comment type="catalytic activity">
    <reaction evidence="4">
        <text>an N-acyl-L-alpha-aminoacyl-tRNA + H2O = an N-acyl-L-amino acid + a tRNA + H(+)</text>
        <dbReference type="Rhea" id="RHEA:54448"/>
        <dbReference type="Rhea" id="RHEA-COMP:10123"/>
        <dbReference type="Rhea" id="RHEA-COMP:13883"/>
        <dbReference type="ChEBI" id="CHEBI:15377"/>
        <dbReference type="ChEBI" id="CHEBI:15378"/>
        <dbReference type="ChEBI" id="CHEBI:59874"/>
        <dbReference type="ChEBI" id="CHEBI:78442"/>
        <dbReference type="ChEBI" id="CHEBI:138191"/>
        <dbReference type="EC" id="3.1.1.29"/>
    </reaction>
</comment>
<keyword evidence="6" id="KW-1185">Reference proteome</keyword>
<dbReference type="PANTHER" id="PTHR12649">
    <property type="entry name" value="PEPTIDYL-TRNA HYDROLASE 2"/>
    <property type="match status" value="1"/>
</dbReference>
<name>A0A9P6GZX3_9MICR</name>
<dbReference type="PANTHER" id="PTHR12649:SF11">
    <property type="entry name" value="PEPTIDYL-TRNA HYDROLASE 2, MITOCHONDRIAL"/>
    <property type="match status" value="1"/>
</dbReference>
<dbReference type="GO" id="GO:0005829">
    <property type="term" value="C:cytosol"/>
    <property type="evidence" value="ECO:0007669"/>
    <property type="project" value="TreeGrafter"/>
</dbReference>
<dbReference type="SUPFAM" id="SSF102462">
    <property type="entry name" value="Peptidyl-tRNA hydrolase II"/>
    <property type="match status" value="1"/>
</dbReference>
<organism evidence="5 6">
    <name type="scientific">Nosema granulosis</name>
    <dbReference type="NCBI Taxonomy" id="83296"/>
    <lineage>
        <taxon>Eukaryota</taxon>
        <taxon>Fungi</taxon>
        <taxon>Fungi incertae sedis</taxon>
        <taxon>Microsporidia</taxon>
        <taxon>Nosematidae</taxon>
        <taxon>Nosema</taxon>
    </lineage>
</organism>
<dbReference type="Pfam" id="PF01981">
    <property type="entry name" value="PTH2"/>
    <property type="match status" value="1"/>
</dbReference>
<reference evidence="5 6" key="1">
    <citation type="journal article" date="2020" name="Genome Biol. Evol.">
        <title>Comparative genomics of strictly vertically transmitted, feminizing microsporidia endosymbionts of amphipod crustaceans.</title>
        <authorList>
            <person name="Cormier A."/>
            <person name="Chebbi M.A."/>
            <person name="Giraud I."/>
            <person name="Wattier R."/>
            <person name="Teixeira M."/>
            <person name="Gilbert C."/>
            <person name="Rigaud T."/>
            <person name="Cordaux R."/>
        </authorList>
    </citation>
    <scope>NUCLEOTIDE SEQUENCE [LARGE SCALE GENOMIC DNA]</scope>
    <source>
        <strain evidence="5 6">Ou3-Ou53</strain>
    </source>
</reference>
<evidence type="ECO:0000256" key="4">
    <source>
        <dbReference type="ARBA" id="ARBA00048707"/>
    </source>
</evidence>
<dbReference type="InterPro" id="IPR023476">
    <property type="entry name" value="Pep_tRNA_hydro_II_dom_sf"/>
</dbReference>
<gene>
    <name evidence="5" type="primary">pth_0</name>
    <name evidence="5" type="ORF">NGRA_0971</name>
</gene>
<dbReference type="GO" id="GO:0004045">
    <property type="term" value="F:peptidyl-tRNA hydrolase activity"/>
    <property type="evidence" value="ECO:0007669"/>
    <property type="project" value="UniProtKB-EC"/>
</dbReference>
<proteinExistence type="inferred from homology"/>
<sequence length="151" mass="16978">MNDYIFCSVIAALVLYILYTRKKRSTKSKSINPYDRISVCMVINKSLKMSTGKIVAQIGHALFNVVATFNQKQDMYDLWKQNEEDLVLYEASIEEIKSLSSVLHKHSIPYSKIIDAGRTQIPSGSNTVLIVGPGKSIEISNLISHLQPFVK</sequence>